<evidence type="ECO:0000313" key="2">
    <source>
        <dbReference type="Proteomes" id="UP001148838"/>
    </source>
</evidence>
<organism evidence="1 2">
    <name type="scientific">Periplaneta americana</name>
    <name type="common">American cockroach</name>
    <name type="synonym">Blatta americana</name>
    <dbReference type="NCBI Taxonomy" id="6978"/>
    <lineage>
        <taxon>Eukaryota</taxon>
        <taxon>Metazoa</taxon>
        <taxon>Ecdysozoa</taxon>
        <taxon>Arthropoda</taxon>
        <taxon>Hexapoda</taxon>
        <taxon>Insecta</taxon>
        <taxon>Pterygota</taxon>
        <taxon>Neoptera</taxon>
        <taxon>Polyneoptera</taxon>
        <taxon>Dictyoptera</taxon>
        <taxon>Blattodea</taxon>
        <taxon>Blattoidea</taxon>
        <taxon>Blattidae</taxon>
        <taxon>Blattinae</taxon>
        <taxon>Periplaneta</taxon>
    </lineage>
</organism>
<sequence>MNFVKVLVAKIGKVKVKKRSKKIFPYINSQFDDVSCHYDIVLSRTIAAKISQKVSRRTYDKNISEAELQHVNQNVFRRCNACHTANGEQFHIVFEKVPKPALQSLRTSVASVNGKSNTDLRNSTPCDASTAEALAYGIEEAMSTC</sequence>
<accession>A0ABQ8S5P3</accession>
<dbReference type="Proteomes" id="UP001148838">
    <property type="component" value="Unassembled WGS sequence"/>
</dbReference>
<comment type="caution">
    <text evidence="1">The sequence shown here is derived from an EMBL/GenBank/DDBJ whole genome shotgun (WGS) entry which is preliminary data.</text>
</comment>
<evidence type="ECO:0000313" key="1">
    <source>
        <dbReference type="EMBL" id="KAJ4429341.1"/>
    </source>
</evidence>
<keyword evidence="2" id="KW-1185">Reference proteome</keyword>
<gene>
    <name evidence="1" type="ORF">ANN_26346</name>
</gene>
<dbReference type="EMBL" id="JAJSOF020000036">
    <property type="protein sequence ID" value="KAJ4429341.1"/>
    <property type="molecule type" value="Genomic_DNA"/>
</dbReference>
<proteinExistence type="predicted"/>
<reference evidence="1 2" key="1">
    <citation type="journal article" date="2022" name="Allergy">
        <title>Genome assembly and annotation of Periplaneta americana reveal a comprehensive cockroach allergen profile.</title>
        <authorList>
            <person name="Wang L."/>
            <person name="Xiong Q."/>
            <person name="Saelim N."/>
            <person name="Wang L."/>
            <person name="Nong W."/>
            <person name="Wan A.T."/>
            <person name="Shi M."/>
            <person name="Liu X."/>
            <person name="Cao Q."/>
            <person name="Hui J.H.L."/>
            <person name="Sookrung N."/>
            <person name="Leung T.F."/>
            <person name="Tungtrongchitr A."/>
            <person name="Tsui S.K.W."/>
        </authorList>
    </citation>
    <scope>NUCLEOTIDE SEQUENCE [LARGE SCALE GENOMIC DNA]</scope>
    <source>
        <strain evidence="1">PWHHKU_190912</strain>
    </source>
</reference>
<protein>
    <submittedName>
        <fullName evidence="1">Uncharacterized protein</fullName>
    </submittedName>
</protein>
<name>A0ABQ8S5P3_PERAM</name>